<dbReference type="InterPro" id="IPR004176">
    <property type="entry name" value="Clp_R_N"/>
</dbReference>
<evidence type="ECO:0000313" key="3">
    <source>
        <dbReference type="Proteomes" id="UP001339911"/>
    </source>
</evidence>
<dbReference type="Proteomes" id="UP001339911">
    <property type="component" value="Unassembled WGS sequence"/>
</dbReference>
<evidence type="ECO:0000259" key="1">
    <source>
        <dbReference type="Pfam" id="PF02861"/>
    </source>
</evidence>
<accession>A0ABU7SIT4</accession>
<feature type="domain" description="Clp R" evidence="1">
    <location>
        <begin position="9"/>
        <end position="73"/>
    </location>
</feature>
<proteinExistence type="predicted"/>
<keyword evidence="2" id="KW-0378">Hydrolase</keyword>
<protein>
    <submittedName>
        <fullName evidence="2">Clp protease N-terminal domain-containing protein</fullName>
    </submittedName>
</protein>
<gene>
    <name evidence="2" type="ORF">V1634_23805</name>
</gene>
<keyword evidence="2" id="KW-0645">Protease</keyword>
<dbReference type="GO" id="GO:0008233">
    <property type="term" value="F:peptidase activity"/>
    <property type="evidence" value="ECO:0007669"/>
    <property type="project" value="UniProtKB-KW"/>
</dbReference>
<keyword evidence="3" id="KW-1185">Reference proteome</keyword>
<reference evidence="2 3" key="1">
    <citation type="submission" date="2024-01" db="EMBL/GenBank/DDBJ databases">
        <title>Genome insights into Plantactinospora veratri sp. nov.</title>
        <authorList>
            <person name="Wang L."/>
        </authorList>
    </citation>
    <scope>NUCLEOTIDE SEQUENCE [LARGE SCALE GENOMIC DNA]</scope>
    <source>
        <strain evidence="2 3">NEAU-FHS4</strain>
    </source>
</reference>
<organism evidence="2 3">
    <name type="scientific">Plantactinospora veratri</name>
    <dbReference type="NCBI Taxonomy" id="1436122"/>
    <lineage>
        <taxon>Bacteria</taxon>
        <taxon>Bacillati</taxon>
        <taxon>Actinomycetota</taxon>
        <taxon>Actinomycetes</taxon>
        <taxon>Micromonosporales</taxon>
        <taxon>Micromonosporaceae</taxon>
        <taxon>Plantactinospora</taxon>
    </lineage>
</organism>
<dbReference type="GO" id="GO:0006508">
    <property type="term" value="P:proteolysis"/>
    <property type="evidence" value="ECO:0007669"/>
    <property type="project" value="UniProtKB-KW"/>
</dbReference>
<name>A0ABU7SIT4_9ACTN</name>
<sequence length="235" mass="24904">MFRGDHPDLRRTLAHALAMARALDHPRTGSEHLLLALTTTGGTVGTVLGRHGATEPAIRDAVRRAAPLGAGAAADRDTLAPLGIELDGLLSRLSPAVLDRATAPEPLLPLGAAAARRRCARTSPPLGLDAQAAYEASLRLALARRDREHRPEHLALALVALDPGAGWVLRTVGVRTPALLAELADTFPPPPRNPLLRAERRIGQRSRGHDLVRRYQRTTGRTVTSGGAVATLITG</sequence>
<dbReference type="InterPro" id="IPR036628">
    <property type="entry name" value="Clp_N_dom_sf"/>
</dbReference>
<dbReference type="SUPFAM" id="SSF81923">
    <property type="entry name" value="Double Clp-N motif"/>
    <property type="match status" value="1"/>
</dbReference>
<dbReference type="EMBL" id="JAZGQL010000020">
    <property type="protein sequence ID" value="MEE6309865.1"/>
    <property type="molecule type" value="Genomic_DNA"/>
</dbReference>
<dbReference type="Pfam" id="PF02861">
    <property type="entry name" value="Clp_N"/>
    <property type="match status" value="1"/>
</dbReference>
<dbReference type="Gene3D" id="1.10.1780.10">
    <property type="entry name" value="Clp, N-terminal domain"/>
    <property type="match status" value="1"/>
</dbReference>
<evidence type="ECO:0000313" key="2">
    <source>
        <dbReference type="EMBL" id="MEE6309865.1"/>
    </source>
</evidence>
<dbReference type="RefSeq" id="WP_331210117.1">
    <property type="nucleotide sequence ID" value="NZ_JAZGQL010000020.1"/>
</dbReference>
<comment type="caution">
    <text evidence="2">The sequence shown here is derived from an EMBL/GenBank/DDBJ whole genome shotgun (WGS) entry which is preliminary data.</text>
</comment>